<proteinExistence type="predicted"/>
<name>A0ACB8SNE7_9AGAM</name>
<comment type="caution">
    <text evidence="1">The sequence shown here is derived from an EMBL/GenBank/DDBJ whole genome shotgun (WGS) entry which is preliminary data.</text>
</comment>
<evidence type="ECO:0000313" key="1">
    <source>
        <dbReference type="EMBL" id="KAI0057737.1"/>
    </source>
</evidence>
<organism evidence="1 2">
    <name type="scientific">Artomyces pyxidatus</name>
    <dbReference type="NCBI Taxonomy" id="48021"/>
    <lineage>
        <taxon>Eukaryota</taxon>
        <taxon>Fungi</taxon>
        <taxon>Dikarya</taxon>
        <taxon>Basidiomycota</taxon>
        <taxon>Agaricomycotina</taxon>
        <taxon>Agaricomycetes</taxon>
        <taxon>Russulales</taxon>
        <taxon>Auriscalpiaceae</taxon>
        <taxon>Artomyces</taxon>
    </lineage>
</organism>
<dbReference type="Proteomes" id="UP000814140">
    <property type="component" value="Unassembled WGS sequence"/>
</dbReference>
<evidence type="ECO:0000313" key="2">
    <source>
        <dbReference type="Proteomes" id="UP000814140"/>
    </source>
</evidence>
<dbReference type="EMBL" id="MU277243">
    <property type="protein sequence ID" value="KAI0057737.1"/>
    <property type="molecule type" value="Genomic_DNA"/>
</dbReference>
<gene>
    <name evidence="1" type="ORF">BV25DRAFT_1994769</name>
</gene>
<keyword evidence="2" id="KW-1185">Reference proteome</keyword>
<accession>A0ACB8SNE7</accession>
<reference evidence="1" key="1">
    <citation type="submission" date="2021-03" db="EMBL/GenBank/DDBJ databases">
        <authorList>
            <consortium name="DOE Joint Genome Institute"/>
            <person name="Ahrendt S."/>
            <person name="Looney B.P."/>
            <person name="Miyauchi S."/>
            <person name="Morin E."/>
            <person name="Drula E."/>
            <person name="Courty P.E."/>
            <person name="Chicoki N."/>
            <person name="Fauchery L."/>
            <person name="Kohler A."/>
            <person name="Kuo A."/>
            <person name="Labutti K."/>
            <person name="Pangilinan J."/>
            <person name="Lipzen A."/>
            <person name="Riley R."/>
            <person name="Andreopoulos W."/>
            <person name="He G."/>
            <person name="Johnson J."/>
            <person name="Barry K.W."/>
            <person name="Grigoriev I.V."/>
            <person name="Nagy L."/>
            <person name="Hibbett D."/>
            <person name="Henrissat B."/>
            <person name="Matheny P.B."/>
            <person name="Labbe J."/>
            <person name="Martin F."/>
        </authorList>
    </citation>
    <scope>NUCLEOTIDE SEQUENCE</scope>
    <source>
        <strain evidence="1">HHB10654</strain>
    </source>
</reference>
<sequence>MAPAQQLPTTNVVNLPRILPVLAIIFASVFLVLLIFCLLHVLIPRRQSSARSPPRQLILPITVLEKEPKRLSALSLLRASFAFSLARTSVDAVHDLPKCSTAEKLDMDFACRGLEHANGDDDDDEDATLDALESGKAATTTPLSVPQGHSASDHRVSRDRCGMGLPVSDLQG</sequence>
<protein>
    <submittedName>
        <fullName evidence="1">Uncharacterized protein</fullName>
    </submittedName>
</protein>
<reference evidence="1" key="2">
    <citation type="journal article" date="2022" name="New Phytol.">
        <title>Evolutionary transition to the ectomycorrhizal habit in the genomes of a hyperdiverse lineage of mushroom-forming fungi.</title>
        <authorList>
            <person name="Looney B."/>
            <person name="Miyauchi S."/>
            <person name="Morin E."/>
            <person name="Drula E."/>
            <person name="Courty P.E."/>
            <person name="Kohler A."/>
            <person name="Kuo A."/>
            <person name="LaButti K."/>
            <person name="Pangilinan J."/>
            <person name="Lipzen A."/>
            <person name="Riley R."/>
            <person name="Andreopoulos W."/>
            <person name="He G."/>
            <person name="Johnson J."/>
            <person name="Nolan M."/>
            <person name="Tritt A."/>
            <person name="Barry K.W."/>
            <person name="Grigoriev I.V."/>
            <person name="Nagy L.G."/>
            <person name="Hibbett D."/>
            <person name="Henrissat B."/>
            <person name="Matheny P.B."/>
            <person name="Labbe J."/>
            <person name="Martin F.M."/>
        </authorList>
    </citation>
    <scope>NUCLEOTIDE SEQUENCE</scope>
    <source>
        <strain evidence="1">HHB10654</strain>
    </source>
</reference>